<feature type="transmembrane region" description="Helical" evidence="1">
    <location>
        <begin position="56"/>
        <end position="78"/>
    </location>
</feature>
<dbReference type="RefSeq" id="WP_119297746.1">
    <property type="nucleotide sequence ID" value="NZ_BHGK01000001.1"/>
</dbReference>
<gene>
    <name evidence="3" type="ORF">KGMB01110_09730</name>
</gene>
<accession>A0A391P044</accession>
<evidence type="ECO:0000256" key="1">
    <source>
        <dbReference type="SAM" id="Phobius"/>
    </source>
</evidence>
<dbReference type="Pfam" id="PF14317">
    <property type="entry name" value="YcxB"/>
    <property type="match status" value="1"/>
</dbReference>
<dbReference type="Proteomes" id="UP000265643">
    <property type="component" value="Unassembled WGS sequence"/>
</dbReference>
<feature type="transmembrane region" description="Helical" evidence="1">
    <location>
        <begin position="22"/>
        <end position="44"/>
    </location>
</feature>
<evidence type="ECO:0000259" key="2">
    <source>
        <dbReference type="Pfam" id="PF14317"/>
    </source>
</evidence>
<proteinExistence type="predicted"/>
<evidence type="ECO:0000313" key="4">
    <source>
        <dbReference type="Proteomes" id="UP000265643"/>
    </source>
</evidence>
<dbReference type="AlphaFoldDB" id="A0A391P044"/>
<name>A0A391P044_9FIRM</name>
<sequence length="171" mass="19267">MRTEFQIQLTSQLWLNYMIHRYYTNVFGILTVPVGIICLMLGVQDITNPAAAGNNWVGYVEILAAFLMLIGIPVSMWLDGKQRAKKDLSFFEKVSYTLEESGISAKSSQGERKVGWQEIQKVTATGQQVILLFGKRRVILLPKKQMGVKYIPALQIISAYTAPEKVKIRGI</sequence>
<comment type="caution">
    <text evidence="3">The sequence shown here is derived from an EMBL/GenBank/DDBJ whole genome shotgun (WGS) entry which is preliminary data.</text>
</comment>
<protein>
    <recommendedName>
        <fullName evidence="2">YcxB-like C-terminal domain-containing protein</fullName>
    </recommendedName>
</protein>
<keyword evidence="1" id="KW-0472">Membrane</keyword>
<dbReference type="EMBL" id="BHGK01000001">
    <property type="protein sequence ID" value="GCA66537.1"/>
    <property type="molecule type" value="Genomic_DNA"/>
</dbReference>
<organism evidence="3 4">
    <name type="scientific">Mediterraneibacter butyricigenes</name>
    <dbReference type="NCBI Taxonomy" id="2316025"/>
    <lineage>
        <taxon>Bacteria</taxon>
        <taxon>Bacillati</taxon>
        <taxon>Bacillota</taxon>
        <taxon>Clostridia</taxon>
        <taxon>Lachnospirales</taxon>
        <taxon>Lachnospiraceae</taxon>
        <taxon>Mediterraneibacter</taxon>
    </lineage>
</organism>
<keyword evidence="4" id="KW-1185">Reference proteome</keyword>
<evidence type="ECO:0000313" key="3">
    <source>
        <dbReference type="EMBL" id="GCA66537.1"/>
    </source>
</evidence>
<feature type="domain" description="YcxB-like C-terminal" evidence="2">
    <location>
        <begin position="99"/>
        <end position="146"/>
    </location>
</feature>
<keyword evidence="1" id="KW-1133">Transmembrane helix</keyword>
<reference evidence="4" key="1">
    <citation type="submission" date="2018-09" db="EMBL/GenBank/DDBJ databases">
        <title>Draft Genome Sequence of Mediterraneibacter sp. KCTC 15684.</title>
        <authorList>
            <person name="Kim J.S."/>
            <person name="Han K.I."/>
            <person name="Suh M.K."/>
            <person name="Lee K.C."/>
            <person name="Eom M.K."/>
            <person name="Lee J.H."/>
            <person name="Park S.H."/>
            <person name="Kang S.W."/>
            <person name="Park J.E."/>
            <person name="Oh B.S."/>
            <person name="Yu S.Y."/>
            <person name="Choi S.H."/>
            <person name="Lee D.H."/>
            <person name="Yoon H."/>
            <person name="Kim B."/>
            <person name="Yang S.J."/>
            <person name="Lee J.S."/>
        </authorList>
    </citation>
    <scope>NUCLEOTIDE SEQUENCE [LARGE SCALE GENOMIC DNA]</scope>
    <source>
        <strain evidence="4">KCTC 15684</strain>
    </source>
</reference>
<keyword evidence="1" id="KW-0812">Transmembrane</keyword>
<dbReference type="InterPro" id="IPR025588">
    <property type="entry name" value="YcxB-like_C"/>
</dbReference>